<organism evidence="1">
    <name type="scientific">candidate division LCP-89 bacterium B3_LCP</name>
    <dbReference type="NCBI Taxonomy" id="2012998"/>
    <lineage>
        <taxon>Bacteria</taxon>
        <taxon>Pseudomonadati</taxon>
        <taxon>Bacteria division LCP-89</taxon>
    </lineage>
</organism>
<protein>
    <submittedName>
        <fullName evidence="1">Uncharacterized protein</fullName>
    </submittedName>
</protein>
<name>A0A532UTT9_UNCL8</name>
<comment type="caution">
    <text evidence="1">The sequence shown here is derived from an EMBL/GenBank/DDBJ whole genome shotgun (WGS) entry which is preliminary data.</text>
</comment>
<dbReference type="AlphaFoldDB" id="A0A532UTT9"/>
<proteinExistence type="predicted"/>
<accession>A0A532UTT9</accession>
<evidence type="ECO:0000313" key="1">
    <source>
        <dbReference type="EMBL" id="TKJ38364.1"/>
    </source>
</evidence>
<reference evidence="1" key="1">
    <citation type="submission" date="2017-06" db="EMBL/GenBank/DDBJ databases">
        <title>Novel microbial phyla capable of carbon fixation and sulfur reduction in deep-sea sediments.</title>
        <authorList>
            <person name="Huang J."/>
            <person name="Baker B."/>
            <person name="Wang Y."/>
        </authorList>
    </citation>
    <scope>NUCLEOTIDE SEQUENCE [LARGE SCALE GENOMIC DNA]</scope>
    <source>
        <strain evidence="1">B3_LCP</strain>
    </source>
</reference>
<sequence length="163" mass="18275">MKFKLKSEMLVVVLILLSLINIGSYIWPKLCKTEAKNLPDSQLENIKLVNIKLSSKGSDSWLITGEIFNNSELTLTEVNIKFSLILSSGNEESIPSITFPDRIEVESNIDIGETILSRKITENVSISPGFSEGLEHEIYFQQVSGVQKAEFIIISAKGHYKDR</sequence>
<gene>
    <name evidence="1" type="ORF">CEE37_12655</name>
</gene>
<dbReference type="EMBL" id="NJBN01000010">
    <property type="protein sequence ID" value="TKJ38364.1"/>
    <property type="molecule type" value="Genomic_DNA"/>
</dbReference>
<dbReference type="Proteomes" id="UP000319619">
    <property type="component" value="Unassembled WGS sequence"/>
</dbReference>